<feature type="transmembrane region" description="Helical" evidence="2">
    <location>
        <begin position="132"/>
        <end position="156"/>
    </location>
</feature>
<name>A0ABP1R3B5_9HEXA</name>
<keyword evidence="2" id="KW-0812">Transmembrane</keyword>
<keyword evidence="2" id="KW-0472">Membrane</keyword>
<sequence>MMRLSSRSLQSSESNGNAYQTKPKWCSMKEMGDGDGLKLLVAIIMYFLTEWFASYLESMYLPPGVVPSSTLSSFQPQPEQPAKKTVRIRVSKSRAKYLTANSEADLTNLETVKVTLMRVFVEYMYFSSVIANYRWCFLGIIFIVYGILHAILLFCFSPTSKSGDDDDDDEDDEENLNDEDEIIDENIPDFRF</sequence>
<keyword evidence="4" id="KW-1185">Reference proteome</keyword>
<gene>
    <name evidence="3" type="ORF">ODALV1_LOCUS18086</name>
</gene>
<proteinExistence type="predicted"/>
<feature type="compositionally biased region" description="Acidic residues" evidence="1">
    <location>
        <begin position="164"/>
        <end position="192"/>
    </location>
</feature>
<feature type="compositionally biased region" description="Low complexity" evidence="1">
    <location>
        <begin position="1"/>
        <end position="14"/>
    </location>
</feature>
<protein>
    <submittedName>
        <fullName evidence="3">Uncharacterized protein</fullName>
    </submittedName>
</protein>
<evidence type="ECO:0000256" key="2">
    <source>
        <dbReference type="SAM" id="Phobius"/>
    </source>
</evidence>
<evidence type="ECO:0000313" key="4">
    <source>
        <dbReference type="Proteomes" id="UP001642540"/>
    </source>
</evidence>
<feature type="region of interest" description="Disordered" evidence="1">
    <location>
        <begin position="161"/>
        <end position="192"/>
    </location>
</feature>
<evidence type="ECO:0000313" key="3">
    <source>
        <dbReference type="EMBL" id="CAL8118332.1"/>
    </source>
</evidence>
<dbReference type="Proteomes" id="UP001642540">
    <property type="component" value="Unassembled WGS sequence"/>
</dbReference>
<comment type="caution">
    <text evidence="3">The sequence shown here is derived from an EMBL/GenBank/DDBJ whole genome shotgun (WGS) entry which is preliminary data.</text>
</comment>
<dbReference type="EMBL" id="CAXLJM020000057">
    <property type="protein sequence ID" value="CAL8118332.1"/>
    <property type="molecule type" value="Genomic_DNA"/>
</dbReference>
<accession>A0ABP1R3B5</accession>
<keyword evidence="2" id="KW-1133">Transmembrane helix</keyword>
<feature type="region of interest" description="Disordered" evidence="1">
    <location>
        <begin position="1"/>
        <end position="20"/>
    </location>
</feature>
<organism evidence="3 4">
    <name type="scientific">Orchesella dallaii</name>
    <dbReference type="NCBI Taxonomy" id="48710"/>
    <lineage>
        <taxon>Eukaryota</taxon>
        <taxon>Metazoa</taxon>
        <taxon>Ecdysozoa</taxon>
        <taxon>Arthropoda</taxon>
        <taxon>Hexapoda</taxon>
        <taxon>Collembola</taxon>
        <taxon>Entomobryomorpha</taxon>
        <taxon>Entomobryoidea</taxon>
        <taxon>Orchesellidae</taxon>
        <taxon>Orchesellinae</taxon>
        <taxon>Orchesella</taxon>
    </lineage>
</organism>
<reference evidence="3 4" key="1">
    <citation type="submission" date="2024-08" db="EMBL/GenBank/DDBJ databases">
        <authorList>
            <person name="Cucini C."/>
            <person name="Frati F."/>
        </authorList>
    </citation>
    <scope>NUCLEOTIDE SEQUENCE [LARGE SCALE GENOMIC DNA]</scope>
</reference>
<evidence type="ECO:0000256" key="1">
    <source>
        <dbReference type="SAM" id="MobiDB-lite"/>
    </source>
</evidence>